<evidence type="ECO:0000313" key="4">
    <source>
        <dbReference type="Proteomes" id="UP001151760"/>
    </source>
</evidence>
<feature type="region of interest" description="Disordered" evidence="1">
    <location>
        <begin position="487"/>
        <end position="518"/>
    </location>
</feature>
<reference evidence="3" key="1">
    <citation type="journal article" date="2022" name="Int. J. Mol. Sci.">
        <title>Draft Genome of Tanacetum Coccineum: Genomic Comparison of Closely Related Tanacetum-Family Plants.</title>
        <authorList>
            <person name="Yamashiro T."/>
            <person name="Shiraishi A."/>
            <person name="Nakayama K."/>
            <person name="Satake H."/>
        </authorList>
    </citation>
    <scope>NUCLEOTIDE SEQUENCE</scope>
</reference>
<feature type="compositionally biased region" description="Polar residues" evidence="1">
    <location>
        <begin position="490"/>
        <end position="516"/>
    </location>
</feature>
<gene>
    <name evidence="3" type="ORF">Tco_0861260</name>
</gene>
<proteinExistence type="predicted"/>
<keyword evidence="4" id="KW-1185">Reference proteome</keyword>
<feature type="compositionally biased region" description="Polar residues" evidence="1">
    <location>
        <begin position="162"/>
        <end position="172"/>
    </location>
</feature>
<evidence type="ECO:0000259" key="2">
    <source>
        <dbReference type="Pfam" id="PF25597"/>
    </source>
</evidence>
<dbReference type="PANTHER" id="PTHR11439:SF495">
    <property type="entry name" value="REVERSE TRANSCRIPTASE, RNA-DEPENDENT DNA POLYMERASE-RELATED"/>
    <property type="match status" value="1"/>
</dbReference>
<dbReference type="PANTHER" id="PTHR11439">
    <property type="entry name" value="GAG-POL-RELATED RETROTRANSPOSON"/>
    <property type="match status" value="1"/>
</dbReference>
<feature type="region of interest" description="Disordered" evidence="1">
    <location>
        <begin position="1271"/>
        <end position="1341"/>
    </location>
</feature>
<name>A0ABQ5BKC2_9ASTR</name>
<feature type="region of interest" description="Disordered" evidence="1">
    <location>
        <begin position="127"/>
        <end position="175"/>
    </location>
</feature>
<dbReference type="Proteomes" id="UP001151760">
    <property type="component" value="Unassembled WGS sequence"/>
</dbReference>
<comment type="caution">
    <text evidence="3">The sequence shown here is derived from an EMBL/GenBank/DDBJ whole genome shotgun (WGS) entry which is preliminary data.</text>
</comment>
<sequence>MACDDSLKSKFTKLNDENVLLKTQVDSVVQERENIKLKYQNLFNSIKATRVQHQREVNELIKNVNQKTYAYGDVHSKNQDLLMTIFELKNKLKTIENGKNVNTKFDKSKTSRKRLCVTSLNTNTSVKAKKVSNSEVKADRVESSNNVKRPKSKDTKSKNRVFKNTNVKSPSTNDRKVSSSVSVDVFMPSHEKCVARYALSVDSMVKRALFTSFIAKSRTLGATSVVVKSRFSVAKTPRATNKVSSASSLSSDSSQSRTLITQFCNGDLEVAFRLNTFYVRNLEVQDLLTGSRNSNLYTISISNLAASSPAEAIATACFTQNQSLVHTKYNTTPYELIKGIKPNVQYCHVFGSLCYLINDHDDLGKMKLKANIGIFIGYFESSKGFCIYNRQTKKIMETILVKFDELTAMAFECDNSRPGFNWSNFQDSLEDSQSVPSKEDLDNLFGPLYEEYYVTRTPEVSNDSAANTFDNEDIPSSSLIVVEEDEAPQIVTSSEEPIANEATTPVSTENSNAQTQEDVDPSNMHEFYQSHRSTDKWTKIHPIDQMIGDPSKPVMTRSRLHRDVEMCMYSLTVSTNELKNIKEAILDHSWIESMQEELNLFKILDVWELVECPIGRNIIEGYGQEEGIDFEESFAPVARFKAVRIFVAYAAHKNFPIYQITPMATAKLDADSQGIPVDQTKYRSMIGGLMYLTASRPDIAFGTFVCARYQARPTAKHLKEVKRIFRYLRQTTNMGLWYSKDSGFELISYLDADHVGCNDDFKSAFGGIQVLGDKLVSWLSKKHDCIAMSTAEVKYVSLSACCAQVIWMRTQLLDYGFCYKIPMYCDLKSAIAISCNTNIACSPKCKIVGQLFIYHPLSYALTATSDVPAVYLQQFWQTVSKVPNTKDTIKFKLNSQEIVYIVDMFRSTLNLPVETTEKPFIKPARMKFIQPFMQIVRYQGVVDKKKDVITYPRFTKLIIADLIKKFDSIPQILEEEYHSIKDDIPLVSVYTIGNVTIRGMLIPDEFITDEICAIKEYKEYVKVFVGVEVPMIQPQPVDEIAKATLLSLALHKTAIAAEAQENVAKVQEKLEEEDISKMVEGEDDEESYASDFADSMLNDDDDSGTMIEPGSHKEHLKFVDDDDDDETEKEKKHDNKNDEKANDDEKKDETGSMETRKEKIRQGYMIQHMEKKYVTDREFWKVHGKVDKVLHEIIPQIAEKATDYLIEGNMKRVVADIVIQERDALQAEVPALVLKEFADQAPQIIEEHFKSYVSNNVIQVHPTTNVLKRKFEKSSTSTTSCKDDAFRPQHHDDHQEDNALPEGEKWAKRHKTSKSSKSTRSSSSKQPANEVIPKDTTPELIDEFQNTDKHIPTIYDYTRMMATLNDVMSKQFKDAEENPNEPPRYLYNKDLFVLKNGNNEERIYILSLHKIHAVPFLEDDLEEKLKRWVRKEFKTFNKESRIIKVVRITNDQHHGLDYLEQIIVMRENDKPYSFFEVDFKYLNKNDIEDLHYLCLNKKVTFRENKVNLTAPTLTFPGIEAYDPYYIVDKPNTGLIYLNNKEEKRFMYLAQIIKFCDATLERALKEVKLKIFKSEPWKKPPMYGELDLDILKEFKREISKRLRHHVFMLSHEKCVARYAFSIDSRVKGALFTSPTAEKFRNLGATFVVVKSRFSVAKTPTTTNKMTILDIPRCALSYIHDSSKDSNSIPSKEDLDNLFGPMYEEYYATRSPEVSDNSVVNTLDNKDTPISSSIVVEENEAPQIVTSLEEIVTNEPTTPVSNDNADESV</sequence>
<accession>A0ABQ5BKC2</accession>
<reference evidence="3" key="2">
    <citation type="submission" date="2022-01" db="EMBL/GenBank/DDBJ databases">
        <authorList>
            <person name="Yamashiro T."/>
            <person name="Shiraishi A."/>
            <person name="Satake H."/>
            <person name="Nakayama K."/>
        </authorList>
    </citation>
    <scope>NUCLEOTIDE SEQUENCE</scope>
</reference>
<evidence type="ECO:0000256" key="1">
    <source>
        <dbReference type="SAM" id="MobiDB-lite"/>
    </source>
</evidence>
<organism evidence="3 4">
    <name type="scientific">Tanacetum coccineum</name>
    <dbReference type="NCBI Taxonomy" id="301880"/>
    <lineage>
        <taxon>Eukaryota</taxon>
        <taxon>Viridiplantae</taxon>
        <taxon>Streptophyta</taxon>
        <taxon>Embryophyta</taxon>
        <taxon>Tracheophyta</taxon>
        <taxon>Spermatophyta</taxon>
        <taxon>Magnoliopsida</taxon>
        <taxon>eudicotyledons</taxon>
        <taxon>Gunneridae</taxon>
        <taxon>Pentapetalae</taxon>
        <taxon>asterids</taxon>
        <taxon>campanulids</taxon>
        <taxon>Asterales</taxon>
        <taxon>Asteraceae</taxon>
        <taxon>Asteroideae</taxon>
        <taxon>Anthemideae</taxon>
        <taxon>Anthemidinae</taxon>
        <taxon>Tanacetum</taxon>
    </lineage>
</organism>
<feature type="compositionally biased region" description="Low complexity" evidence="1">
    <location>
        <begin position="1315"/>
        <end position="1325"/>
    </location>
</feature>
<feature type="domain" description="Retroviral polymerase SH3-like" evidence="2">
    <location>
        <begin position="352"/>
        <end position="408"/>
    </location>
</feature>
<evidence type="ECO:0000313" key="3">
    <source>
        <dbReference type="EMBL" id="GJT14218.1"/>
    </source>
</evidence>
<dbReference type="EMBL" id="BQNB010013295">
    <property type="protein sequence ID" value="GJT14218.1"/>
    <property type="molecule type" value="Genomic_DNA"/>
</dbReference>
<feature type="compositionally biased region" description="Basic and acidic residues" evidence="1">
    <location>
        <begin position="1281"/>
        <end position="1306"/>
    </location>
</feature>
<dbReference type="InterPro" id="IPR057670">
    <property type="entry name" value="SH3_retrovirus"/>
</dbReference>
<dbReference type="Pfam" id="PF25597">
    <property type="entry name" value="SH3_retrovirus"/>
    <property type="match status" value="1"/>
</dbReference>
<protein>
    <submittedName>
        <fullName evidence="3">Integrase, catalytic region, zinc finger, CCHC-type containing protein</fullName>
    </submittedName>
</protein>
<feature type="region of interest" description="Disordered" evidence="1">
    <location>
        <begin position="1093"/>
        <end position="1161"/>
    </location>
</feature>
<feature type="compositionally biased region" description="Basic and acidic residues" evidence="1">
    <location>
        <begin position="1128"/>
        <end position="1161"/>
    </location>
</feature>
<feature type="compositionally biased region" description="Basic and acidic residues" evidence="1">
    <location>
        <begin position="1110"/>
        <end position="1119"/>
    </location>
</feature>
<dbReference type="CDD" id="cd09272">
    <property type="entry name" value="RNase_HI_RT_Ty1"/>
    <property type="match status" value="1"/>
</dbReference>